<comment type="caution">
    <text evidence="1">The sequence shown here is derived from an EMBL/GenBank/DDBJ whole genome shotgun (WGS) entry which is preliminary data.</text>
</comment>
<evidence type="ECO:0000313" key="1">
    <source>
        <dbReference type="EMBL" id="GBN37141.1"/>
    </source>
</evidence>
<keyword evidence="2" id="KW-1185">Reference proteome</keyword>
<name>A0A4Y2NCX7_ARAVE</name>
<proteinExistence type="predicted"/>
<reference evidence="1 2" key="1">
    <citation type="journal article" date="2019" name="Sci. Rep.">
        <title>Orb-weaving spider Araneus ventricosus genome elucidates the spidroin gene catalogue.</title>
        <authorList>
            <person name="Kono N."/>
            <person name="Nakamura H."/>
            <person name="Ohtoshi R."/>
            <person name="Moran D.A.P."/>
            <person name="Shinohara A."/>
            <person name="Yoshida Y."/>
            <person name="Fujiwara M."/>
            <person name="Mori M."/>
            <person name="Tomita M."/>
            <person name="Arakawa K."/>
        </authorList>
    </citation>
    <scope>NUCLEOTIDE SEQUENCE [LARGE SCALE GENOMIC DNA]</scope>
</reference>
<organism evidence="1 2">
    <name type="scientific">Araneus ventricosus</name>
    <name type="common">Orbweaver spider</name>
    <name type="synonym">Epeira ventricosa</name>
    <dbReference type="NCBI Taxonomy" id="182803"/>
    <lineage>
        <taxon>Eukaryota</taxon>
        <taxon>Metazoa</taxon>
        <taxon>Ecdysozoa</taxon>
        <taxon>Arthropoda</taxon>
        <taxon>Chelicerata</taxon>
        <taxon>Arachnida</taxon>
        <taxon>Araneae</taxon>
        <taxon>Araneomorphae</taxon>
        <taxon>Entelegynae</taxon>
        <taxon>Araneoidea</taxon>
        <taxon>Araneidae</taxon>
        <taxon>Araneus</taxon>
    </lineage>
</organism>
<feature type="non-terminal residue" evidence="1">
    <location>
        <position position="1"/>
    </location>
</feature>
<dbReference type="EMBL" id="BGPR01008965">
    <property type="protein sequence ID" value="GBN37141.1"/>
    <property type="molecule type" value="Genomic_DNA"/>
</dbReference>
<accession>A0A4Y2NCX7</accession>
<protein>
    <submittedName>
        <fullName evidence="1">Uncharacterized protein</fullName>
    </submittedName>
</protein>
<sequence length="32" mass="3836">KENKTTAVNYEFYKDKMPDTSFEEKKKQSFSS</sequence>
<gene>
    <name evidence="1" type="ORF">AVEN_132371-2_1</name>
</gene>
<evidence type="ECO:0000313" key="2">
    <source>
        <dbReference type="Proteomes" id="UP000499080"/>
    </source>
</evidence>
<dbReference type="Proteomes" id="UP000499080">
    <property type="component" value="Unassembled WGS sequence"/>
</dbReference>
<dbReference type="AlphaFoldDB" id="A0A4Y2NCX7"/>